<dbReference type="GO" id="GO:0004340">
    <property type="term" value="F:glucokinase activity"/>
    <property type="evidence" value="ECO:0007669"/>
    <property type="project" value="InterPro"/>
</dbReference>
<dbReference type="STRING" id="667725.A0A0L0GDM6"/>
<dbReference type="RefSeq" id="XP_014161004.1">
    <property type="nucleotide sequence ID" value="XM_014305529.1"/>
</dbReference>
<dbReference type="PANTHER" id="PTHR47363:SF1">
    <property type="entry name" value="GLUCOKINASE"/>
    <property type="match status" value="1"/>
</dbReference>
<name>A0A0L0GDM6_9EUKA</name>
<dbReference type="Gene3D" id="3.40.367.20">
    <property type="match status" value="1"/>
</dbReference>
<evidence type="ECO:0000313" key="4">
    <source>
        <dbReference type="Proteomes" id="UP000054560"/>
    </source>
</evidence>
<dbReference type="eggNOG" id="ENOG502QSB1">
    <property type="taxonomic scope" value="Eukaryota"/>
</dbReference>
<keyword evidence="4" id="KW-1185">Reference proteome</keyword>
<dbReference type="InterPro" id="IPR043129">
    <property type="entry name" value="ATPase_NBD"/>
</dbReference>
<organism evidence="3 4">
    <name type="scientific">Sphaeroforma arctica JP610</name>
    <dbReference type="NCBI Taxonomy" id="667725"/>
    <lineage>
        <taxon>Eukaryota</taxon>
        <taxon>Ichthyosporea</taxon>
        <taxon>Ichthyophonida</taxon>
        <taxon>Sphaeroforma</taxon>
    </lineage>
</organism>
<dbReference type="GO" id="GO:0005536">
    <property type="term" value="F:D-glucose binding"/>
    <property type="evidence" value="ECO:0007669"/>
    <property type="project" value="InterPro"/>
</dbReference>
<accession>A0A0L0GDM6</accession>
<dbReference type="SUPFAM" id="SSF53067">
    <property type="entry name" value="Actin-like ATPase domain"/>
    <property type="match status" value="1"/>
</dbReference>
<gene>
    <name evidence="3" type="ORF">SARC_00777</name>
</gene>
<sequence>MGYGLLTLSPDECFALNDVEPVEGAPVATIGAGTGLGECFLTKDPDADDYVCWATEGGHTDFPPRDHMEVELLKFLREKFEQKSRVSVERVISGPGLSSIYEFLSQRFPQNIDSDGVHKVWTEAGSLKGGVVGMNADKDLLCMKAMEIMMGAYASEAGNAMLKWLPYGGMYITGGIAVKNFKWIANNPQFKEIMFDKGRVSPAIWKCPVYVPKTEDVGERGAHLVAYNLLLSLR</sequence>
<dbReference type="InterPro" id="IPR003836">
    <property type="entry name" value="Glucokinase"/>
</dbReference>
<reference evidence="3 4" key="1">
    <citation type="submission" date="2011-02" db="EMBL/GenBank/DDBJ databases">
        <title>The Genome Sequence of Sphaeroforma arctica JP610.</title>
        <authorList>
            <consortium name="The Broad Institute Genome Sequencing Platform"/>
            <person name="Russ C."/>
            <person name="Cuomo C."/>
            <person name="Young S.K."/>
            <person name="Zeng Q."/>
            <person name="Gargeya S."/>
            <person name="Alvarado L."/>
            <person name="Berlin A."/>
            <person name="Chapman S.B."/>
            <person name="Chen Z."/>
            <person name="Freedman E."/>
            <person name="Gellesch M."/>
            <person name="Goldberg J."/>
            <person name="Griggs A."/>
            <person name="Gujja S."/>
            <person name="Heilman E."/>
            <person name="Heiman D."/>
            <person name="Howarth C."/>
            <person name="Mehta T."/>
            <person name="Neiman D."/>
            <person name="Pearson M."/>
            <person name="Roberts A."/>
            <person name="Saif S."/>
            <person name="Shea T."/>
            <person name="Shenoy N."/>
            <person name="Sisk P."/>
            <person name="Stolte C."/>
            <person name="Sykes S."/>
            <person name="White J."/>
            <person name="Yandava C."/>
            <person name="Burger G."/>
            <person name="Gray M.W."/>
            <person name="Holland P.W.H."/>
            <person name="King N."/>
            <person name="Lang F.B.F."/>
            <person name="Roger A.J."/>
            <person name="Ruiz-Trillo I."/>
            <person name="Haas B."/>
            <person name="Nusbaum C."/>
            <person name="Birren B."/>
        </authorList>
    </citation>
    <scope>NUCLEOTIDE SEQUENCE [LARGE SCALE GENOMIC DNA]</scope>
    <source>
        <strain evidence="3 4">JP610</strain>
    </source>
</reference>
<dbReference type="Proteomes" id="UP000054560">
    <property type="component" value="Unassembled WGS sequence"/>
</dbReference>
<dbReference type="GO" id="GO:0006096">
    <property type="term" value="P:glycolytic process"/>
    <property type="evidence" value="ECO:0007669"/>
    <property type="project" value="InterPro"/>
</dbReference>
<dbReference type="GeneID" id="25901281"/>
<dbReference type="OrthoDB" id="10251652at2759"/>
<keyword evidence="1" id="KW-0808">Transferase</keyword>
<dbReference type="PANTHER" id="PTHR47363">
    <property type="entry name" value="GLUCOKINASE"/>
    <property type="match status" value="1"/>
</dbReference>
<evidence type="ECO:0000313" key="3">
    <source>
        <dbReference type="EMBL" id="KNC87102.1"/>
    </source>
</evidence>
<dbReference type="AlphaFoldDB" id="A0A0L0GDM6"/>
<keyword evidence="2 3" id="KW-0418">Kinase</keyword>
<dbReference type="GO" id="GO:0005524">
    <property type="term" value="F:ATP binding"/>
    <property type="evidence" value="ECO:0007669"/>
    <property type="project" value="InterPro"/>
</dbReference>
<dbReference type="Pfam" id="PF02685">
    <property type="entry name" value="Glucokinase"/>
    <property type="match status" value="1"/>
</dbReference>
<dbReference type="EMBL" id="KQ241623">
    <property type="protein sequence ID" value="KNC87102.1"/>
    <property type="molecule type" value="Genomic_DNA"/>
</dbReference>
<proteinExistence type="predicted"/>
<protein>
    <submittedName>
        <fullName evidence="3">Glucokinase</fullName>
    </submittedName>
</protein>
<evidence type="ECO:0000256" key="2">
    <source>
        <dbReference type="ARBA" id="ARBA00022777"/>
    </source>
</evidence>
<dbReference type="CDD" id="cd24008">
    <property type="entry name" value="ASKHA_NBD_GLK"/>
    <property type="match status" value="1"/>
</dbReference>
<evidence type="ECO:0000256" key="1">
    <source>
        <dbReference type="ARBA" id="ARBA00022679"/>
    </source>
</evidence>